<evidence type="ECO:0000256" key="1">
    <source>
        <dbReference type="SAM" id="SignalP"/>
    </source>
</evidence>
<name>A0AAV0CPD8_9ASTE</name>
<sequence length="113" mass="12249">MSLIAIFGSLLFLISAFSSSNACNGGNDYYVNATVVRNDPGASHVQGTFPGNTTIKECLQSENCSDDIIKTLQDLRLEFLSVLPKANSTLPRGLLITSPTIHEQQSMEYGHGR</sequence>
<dbReference type="Proteomes" id="UP001152523">
    <property type="component" value="Unassembled WGS sequence"/>
</dbReference>
<evidence type="ECO:0000313" key="2">
    <source>
        <dbReference type="EMBL" id="CAH9079441.1"/>
    </source>
</evidence>
<keyword evidence="1" id="KW-0732">Signal</keyword>
<dbReference type="AlphaFoldDB" id="A0AAV0CPD8"/>
<gene>
    <name evidence="2" type="ORF">CEPIT_LOCUS6924</name>
</gene>
<proteinExistence type="predicted"/>
<protein>
    <submittedName>
        <fullName evidence="2">Uncharacterized protein</fullName>
    </submittedName>
</protein>
<feature type="signal peptide" evidence="1">
    <location>
        <begin position="1"/>
        <end position="22"/>
    </location>
</feature>
<feature type="chain" id="PRO_5043650769" evidence="1">
    <location>
        <begin position="23"/>
        <end position="113"/>
    </location>
</feature>
<comment type="caution">
    <text evidence="2">The sequence shown here is derived from an EMBL/GenBank/DDBJ whole genome shotgun (WGS) entry which is preliminary data.</text>
</comment>
<dbReference type="EMBL" id="CAMAPF010000033">
    <property type="protein sequence ID" value="CAH9079441.1"/>
    <property type="molecule type" value="Genomic_DNA"/>
</dbReference>
<evidence type="ECO:0000313" key="3">
    <source>
        <dbReference type="Proteomes" id="UP001152523"/>
    </source>
</evidence>
<organism evidence="2 3">
    <name type="scientific">Cuscuta epithymum</name>
    <dbReference type="NCBI Taxonomy" id="186058"/>
    <lineage>
        <taxon>Eukaryota</taxon>
        <taxon>Viridiplantae</taxon>
        <taxon>Streptophyta</taxon>
        <taxon>Embryophyta</taxon>
        <taxon>Tracheophyta</taxon>
        <taxon>Spermatophyta</taxon>
        <taxon>Magnoliopsida</taxon>
        <taxon>eudicotyledons</taxon>
        <taxon>Gunneridae</taxon>
        <taxon>Pentapetalae</taxon>
        <taxon>asterids</taxon>
        <taxon>lamiids</taxon>
        <taxon>Solanales</taxon>
        <taxon>Convolvulaceae</taxon>
        <taxon>Cuscuteae</taxon>
        <taxon>Cuscuta</taxon>
        <taxon>Cuscuta subgen. Cuscuta</taxon>
    </lineage>
</organism>
<reference evidence="2" key="1">
    <citation type="submission" date="2022-07" db="EMBL/GenBank/DDBJ databases">
        <authorList>
            <person name="Macas J."/>
            <person name="Novak P."/>
            <person name="Neumann P."/>
        </authorList>
    </citation>
    <scope>NUCLEOTIDE SEQUENCE</scope>
</reference>
<accession>A0AAV0CPD8</accession>
<keyword evidence="3" id="KW-1185">Reference proteome</keyword>